<feature type="domain" description="Glycosyltransferase 2-like" evidence="4">
    <location>
        <begin position="6"/>
        <end position="172"/>
    </location>
</feature>
<evidence type="ECO:0000313" key="6">
    <source>
        <dbReference type="Proteomes" id="UP000295221"/>
    </source>
</evidence>
<keyword evidence="2 5" id="KW-0328">Glycosyltransferase</keyword>
<dbReference type="PANTHER" id="PTHR43398">
    <property type="entry name" value="DOLICHOL-PHOSPHATE MANNOSYLTRANSFERASE SUBUNIT 1"/>
    <property type="match status" value="1"/>
</dbReference>
<dbReference type="GO" id="GO:0004582">
    <property type="term" value="F:dolichyl-phosphate beta-D-mannosyltransferase activity"/>
    <property type="evidence" value="ECO:0007669"/>
    <property type="project" value="InterPro"/>
</dbReference>
<dbReference type="Gene3D" id="3.90.550.10">
    <property type="entry name" value="Spore Coat Polysaccharide Biosynthesis Protein SpsA, Chain A"/>
    <property type="match status" value="1"/>
</dbReference>
<dbReference type="InterPro" id="IPR039528">
    <property type="entry name" value="DPM1-like"/>
</dbReference>
<evidence type="ECO:0000256" key="2">
    <source>
        <dbReference type="ARBA" id="ARBA00022676"/>
    </source>
</evidence>
<comment type="similarity">
    <text evidence="1">Belongs to the glycosyltransferase 2 family.</text>
</comment>
<dbReference type="Pfam" id="PF00535">
    <property type="entry name" value="Glycos_transf_2"/>
    <property type="match status" value="1"/>
</dbReference>
<sequence length="252" mass="28824">MSKKIVLIPTYNERENIEAIIRAVFDQPYQFHVLIIDDNSPDGTASIVSKLQKEFPDLLYLLERSGKLGLGTAYITGFKWAIDKEYDYIFEMDADFSHNPEDLNKLYEACSVQHADMAIGSRYKSGVNVVNWPMGRVLMSYFASVYVRIITGMKIMDTTAGFKCYKREVLEAINLDAIKFKGYAFQIEMKFTAWKLGFDIMEVPIVFTDRKQGASKMSGGIFNEAVWGVIKMKAGSWFKKYPNKKKITTETL</sequence>
<dbReference type="PANTHER" id="PTHR43398:SF1">
    <property type="entry name" value="DOLICHOL-PHOSPHATE MANNOSYLTRANSFERASE SUBUNIT 1"/>
    <property type="match status" value="1"/>
</dbReference>
<dbReference type="Proteomes" id="UP000295221">
    <property type="component" value="Unassembled WGS sequence"/>
</dbReference>
<reference evidence="5 6" key="1">
    <citation type="submission" date="2019-03" db="EMBL/GenBank/DDBJ databases">
        <title>Genomic Encyclopedia of Type Strains, Phase IV (KMG-IV): sequencing the most valuable type-strain genomes for metagenomic binning, comparative biology and taxonomic classification.</title>
        <authorList>
            <person name="Goeker M."/>
        </authorList>
    </citation>
    <scope>NUCLEOTIDE SEQUENCE [LARGE SCALE GENOMIC DNA]</scope>
    <source>
        <strain evidence="5 6">DSM 24179</strain>
    </source>
</reference>
<dbReference type="InterPro" id="IPR029044">
    <property type="entry name" value="Nucleotide-diphossugar_trans"/>
</dbReference>
<gene>
    <name evidence="5" type="ORF">EV194_1171</name>
</gene>
<evidence type="ECO:0000259" key="4">
    <source>
        <dbReference type="Pfam" id="PF00535"/>
    </source>
</evidence>
<keyword evidence="3 5" id="KW-0808">Transferase</keyword>
<dbReference type="GO" id="GO:0016020">
    <property type="term" value="C:membrane"/>
    <property type="evidence" value="ECO:0007669"/>
    <property type="project" value="GOC"/>
</dbReference>
<dbReference type="EMBL" id="SLWK01000017">
    <property type="protein sequence ID" value="TCO04936.1"/>
    <property type="molecule type" value="Genomic_DNA"/>
</dbReference>
<dbReference type="RefSeq" id="WP_132435137.1">
    <property type="nucleotide sequence ID" value="NZ_SLWK01000017.1"/>
</dbReference>
<protein>
    <submittedName>
        <fullName evidence="5">Dolichol-phosphate mannosyltransferase</fullName>
    </submittedName>
</protein>
<comment type="caution">
    <text evidence="5">The sequence shown here is derived from an EMBL/GenBank/DDBJ whole genome shotgun (WGS) entry which is preliminary data.</text>
</comment>
<accession>A0A4R2GAN5</accession>
<organism evidence="5 6">
    <name type="scientific">Natronoflexus pectinivorans</name>
    <dbReference type="NCBI Taxonomy" id="682526"/>
    <lineage>
        <taxon>Bacteria</taxon>
        <taxon>Pseudomonadati</taxon>
        <taxon>Bacteroidota</taxon>
        <taxon>Bacteroidia</taxon>
        <taxon>Marinilabiliales</taxon>
        <taxon>Marinilabiliaceae</taxon>
        <taxon>Natronoflexus</taxon>
    </lineage>
</organism>
<dbReference type="InterPro" id="IPR001173">
    <property type="entry name" value="Glyco_trans_2-like"/>
</dbReference>
<proteinExistence type="inferred from homology"/>
<dbReference type="OrthoDB" id="9810303at2"/>
<name>A0A4R2GAN5_9BACT</name>
<evidence type="ECO:0000256" key="1">
    <source>
        <dbReference type="ARBA" id="ARBA00006739"/>
    </source>
</evidence>
<dbReference type="CDD" id="cd06442">
    <property type="entry name" value="DPM1_like"/>
    <property type="match status" value="1"/>
</dbReference>
<dbReference type="AlphaFoldDB" id="A0A4R2GAN5"/>
<dbReference type="FunFam" id="3.90.550.10:FF:000128">
    <property type="entry name" value="Glycosyl transferase family 2"/>
    <property type="match status" value="1"/>
</dbReference>
<keyword evidence="6" id="KW-1185">Reference proteome</keyword>
<evidence type="ECO:0000313" key="5">
    <source>
        <dbReference type="EMBL" id="TCO04936.1"/>
    </source>
</evidence>
<evidence type="ECO:0000256" key="3">
    <source>
        <dbReference type="ARBA" id="ARBA00022679"/>
    </source>
</evidence>
<dbReference type="GO" id="GO:0009247">
    <property type="term" value="P:glycolipid biosynthetic process"/>
    <property type="evidence" value="ECO:0007669"/>
    <property type="project" value="TreeGrafter"/>
</dbReference>
<dbReference type="SUPFAM" id="SSF53448">
    <property type="entry name" value="Nucleotide-diphospho-sugar transferases"/>
    <property type="match status" value="1"/>
</dbReference>